<evidence type="ECO:0000313" key="3">
    <source>
        <dbReference type="Proteomes" id="UP000295150"/>
    </source>
</evidence>
<accession>A0A4R6HY97</accession>
<keyword evidence="2" id="KW-0808">Transferase</keyword>
<dbReference type="InterPro" id="IPR013024">
    <property type="entry name" value="GGCT-like"/>
</dbReference>
<dbReference type="GO" id="GO:0016740">
    <property type="term" value="F:transferase activity"/>
    <property type="evidence" value="ECO:0007669"/>
    <property type="project" value="UniProtKB-KW"/>
</dbReference>
<reference evidence="2 3" key="1">
    <citation type="submission" date="2019-03" db="EMBL/GenBank/DDBJ databases">
        <title>Freshwater and sediment microbial communities from various areas in North America, analyzing microbe dynamics in response to fracking.</title>
        <authorList>
            <person name="Lamendella R."/>
        </authorList>
    </citation>
    <scope>NUCLEOTIDE SEQUENCE [LARGE SCALE GENOMIC DNA]</scope>
    <source>
        <strain evidence="2 3">1_TX</strain>
    </source>
</reference>
<dbReference type="Proteomes" id="UP000295150">
    <property type="component" value="Unassembled WGS sequence"/>
</dbReference>
<comment type="caution">
    <text evidence="2">The sequence shown here is derived from an EMBL/GenBank/DDBJ whole genome shotgun (WGS) entry which is preliminary data.</text>
</comment>
<dbReference type="SUPFAM" id="SSF110857">
    <property type="entry name" value="Gamma-glutamyl cyclotransferase-like"/>
    <property type="match status" value="1"/>
</dbReference>
<name>A0A4R6HY97_9GAMM</name>
<dbReference type="CDD" id="cd06661">
    <property type="entry name" value="GGCT_like"/>
    <property type="match status" value="1"/>
</dbReference>
<dbReference type="RefSeq" id="WP_133482059.1">
    <property type="nucleotide sequence ID" value="NZ_SNWH01000003.1"/>
</dbReference>
<organism evidence="2 3">
    <name type="scientific">Halomonas ventosae</name>
    <dbReference type="NCBI Taxonomy" id="229007"/>
    <lineage>
        <taxon>Bacteria</taxon>
        <taxon>Pseudomonadati</taxon>
        <taxon>Pseudomonadota</taxon>
        <taxon>Gammaproteobacteria</taxon>
        <taxon>Oceanospirillales</taxon>
        <taxon>Halomonadaceae</taxon>
        <taxon>Halomonas</taxon>
    </lineage>
</organism>
<proteinExistence type="predicted"/>
<dbReference type="EMBL" id="SNWH01000003">
    <property type="protein sequence ID" value="TDO13826.1"/>
    <property type="molecule type" value="Genomic_DNA"/>
</dbReference>
<dbReference type="AlphaFoldDB" id="A0A4R6HY97"/>
<feature type="domain" description="Gamma-glutamylcyclotransferase AIG2-like" evidence="1">
    <location>
        <begin position="48"/>
        <end position="135"/>
    </location>
</feature>
<dbReference type="Gene3D" id="3.10.490.10">
    <property type="entry name" value="Gamma-glutamyl cyclotransferase-like"/>
    <property type="match status" value="1"/>
</dbReference>
<keyword evidence="3" id="KW-1185">Reference proteome</keyword>
<dbReference type="Pfam" id="PF06094">
    <property type="entry name" value="GGACT"/>
    <property type="match status" value="1"/>
</dbReference>
<dbReference type="InterPro" id="IPR009288">
    <property type="entry name" value="AIG2-like_dom"/>
</dbReference>
<dbReference type="OrthoDB" id="7852375at2"/>
<sequence>MRAFKWLGALALGTPLALSGWLWLTMLSPWTYDRPDQLPPIQQGPHRVFVYGTLTHAPVRWLVYGRTGDPEPAVLEGFRRDGLDLEEARQGRVEGLVLTVDAKELKRLDRYERLGIRYDRVRVTLADGRRVWTYRRRH</sequence>
<evidence type="ECO:0000313" key="2">
    <source>
        <dbReference type="EMBL" id="TDO13826.1"/>
    </source>
</evidence>
<evidence type="ECO:0000259" key="1">
    <source>
        <dbReference type="Pfam" id="PF06094"/>
    </source>
</evidence>
<gene>
    <name evidence="2" type="ORF">DFO68_10349</name>
</gene>
<dbReference type="InterPro" id="IPR036568">
    <property type="entry name" value="GGCT-like_sf"/>
</dbReference>
<protein>
    <submittedName>
        <fullName evidence="2">Gamma-glutamyl AIG2-like cyclotransferase</fullName>
    </submittedName>
</protein>